<keyword evidence="4" id="KW-1185">Reference proteome</keyword>
<proteinExistence type="predicted"/>
<feature type="coiled-coil region" evidence="1">
    <location>
        <begin position="286"/>
        <end position="369"/>
    </location>
</feature>
<dbReference type="Proteomes" id="UP000501690">
    <property type="component" value="Linkage Group LG7"/>
</dbReference>
<feature type="compositionally biased region" description="Acidic residues" evidence="2">
    <location>
        <begin position="435"/>
        <end position="445"/>
    </location>
</feature>
<name>A0A4D6MF08_VIGUN</name>
<dbReference type="AlphaFoldDB" id="A0A4D6MF08"/>
<feature type="region of interest" description="Disordered" evidence="2">
    <location>
        <begin position="410"/>
        <end position="445"/>
    </location>
</feature>
<evidence type="ECO:0000313" key="4">
    <source>
        <dbReference type="Proteomes" id="UP000501690"/>
    </source>
</evidence>
<reference evidence="3 4" key="1">
    <citation type="submission" date="2019-04" db="EMBL/GenBank/DDBJ databases">
        <title>An improved genome assembly and genetic linkage map for asparagus bean, Vigna unguiculata ssp. sesquipedialis.</title>
        <authorList>
            <person name="Xia Q."/>
            <person name="Zhang R."/>
            <person name="Dong Y."/>
        </authorList>
    </citation>
    <scope>NUCLEOTIDE SEQUENCE [LARGE SCALE GENOMIC DNA]</scope>
    <source>
        <tissue evidence="3">Leaf</tissue>
    </source>
</reference>
<feature type="compositionally biased region" description="Basic and acidic residues" evidence="2">
    <location>
        <begin position="424"/>
        <end position="434"/>
    </location>
</feature>
<keyword evidence="1" id="KW-0175">Coiled coil</keyword>
<evidence type="ECO:0000313" key="3">
    <source>
        <dbReference type="EMBL" id="QCD99945.1"/>
    </source>
</evidence>
<accession>A0A4D6MF08</accession>
<gene>
    <name evidence="3" type="ORF">DEO72_LG7g1232</name>
</gene>
<dbReference type="EMBL" id="CP039351">
    <property type="protein sequence ID" value="QCD99945.1"/>
    <property type="molecule type" value="Genomic_DNA"/>
</dbReference>
<evidence type="ECO:0000256" key="1">
    <source>
        <dbReference type="SAM" id="Coils"/>
    </source>
</evidence>
<evidence type="ECO:0000256" key="2">
    <source>
        <dbReference type="SAM" id="MobiDB-lite"/>
    </source>
</evidence>
<protein>
    <submittedName>
        <fullName evidence="3">Uncharacterized protein</fullName>
    </submittedName>
</protein>
<sequence>MLNTGKYRFLYLVREDPPEELEESNWPVKGGYGWVAADVRDQSSLFKWSRLLNSWLNCTPVISKGVSGDIVSLERSFKHFKDGYFKVVVKEGGKAYFLNTDESSKFPFSWTNNPSRYKDMGTDELSTGDKEVVETLLKFVDKLPTKGLTLRKEMIAKAKAAGKTDVPNLQEFVVEVHVHGGTKRKAELPPRPGKGKDVKKVRAALLGTGSASGAGSTSGEKGPEARLIELPEISMRKDISITLPDTIVNSIDNMDAEHIVRTMVEFGSKALVLSQRVGSLYRREVKEGGRENVEELQGNVDKLEEEKAALEKAKESWEAERKRLVTWRVRCLDSEEKLNKRIGELEEDYDDLKDKYDGVVGELDDLKNSIIQEHINGFEKGSRQTAFFHQDVDITNSKFDVNKDVVDGKLVREDESSADEEAEEKAVEGEKRADDAEEVAPDAAE</sequence>
<organism evidence="3 4">
    <name type="scientific">Vigna unguiculata</name>
    <name type="common">Cowpea</name>
    <dbReference type="NCBI Taxonomy" id="3917"/>
    <lineage>
        <taxon>Eukaryota</taxon>
        <taxon>Viridiplantae</taxon>
        <taxon>Streptophyta</taxon>
        <taxon>Embryophyta</taxon>
        <taxon>Tracheophyta</taxon>
        <taxon>Spermatophyta</taxon>
        <taxon>Magnoliopsida</taxon>
        <taxon>eudicotyledons</taxon>
        <taxon>Gunneridae</taxon>
        <taxon>Pentapetalae</taxon>
        <taxon>rosids</taxon>
        <taxon>fabids</taxon>
        <taxon>Fabales</taxon>
        <taxon>Fabaceae</taxon>
        <taxon>Papilionoideae</taxon>
        <taxon>50 kb inversion clade</taxon>
        <taxon>NPAAA clade</taxon>
        <taxon>indigoferoid/millettioid clade</taxon>
        <taxon>Phaseoleae</taxon>
        <taxon>Vigna</taxon>
    </lineage>
</organism>